<keyword evidence="3" id="KW-1185">Reference proteome</keyword>
<evidence type="ECO:0000313" key="3">
    <source>
        <dbReference type="Proteomes" id="UP000694417"/>
    </source>
</evidence>
<sequence>MVISCWGLPLSLCLLDNSWLLLWSWKSNWQQKMVSFGDLNPFPLRQIRNRHTYHLEKVRLELTELEAIREDFLRERDTSPDRLLYLELRLG</sequence>
<reference evidence="2" key="1">
    <citation type="submission" date="2025-08" db="UniProtKB">
        <authorList>
            <consortium name="Ensembl"/>
        </authorList>
    </citation>
    <scope>IDENTIFICATION</scope>
</reference>
<feature type="chain" id="PRO_5034363205" evidence="1">
    <location>
        <begin position="25"/>
        <end position="91"/>
    </location>
</feature>
<keyword evidence="1" id="KW-0732">Signal</keyword>
<protein>
    <submittedName>
        <fullName evidence="2">Uncharacterized protein</fullName>
    </submittedName>
</protein>
<reference evidence="2" key="2">
    <citation type="submission" date="2025-09" db="UniProtKB">
        <authorList>
            <consortium name="Ensembl"/>
        </authorList>
    </citation>
    <scope>IDENTIFICATION</scope>
</reference>
<dbReference type="AlphaFoldDB" id="A0A8D2IMT4"/>
<evidence type="ECO:0000313" key="2">
    <source>
        <dbReference type="Ensembl" id="ENSUPAP00010030057.1"/>
    </source>
</evidence>
<accession>A0A8D2IMT4</accession>
<evidence type="ECO:0000256" key="1">
    <source>
        <dbReference type="SAM" id="SignalP"/>
    </source>
</evidence>
<dbReference type="Proteomes" id="UP000694417">
    <property type="component" value="Unplaced"/>
</dbReference>
<feature type="signal peptide" evidence="1">
    <location>
        <begin position="1"/>
        <end position="24"/>
    </location>
</feature>
<organism evidence="2 3">
    <name type="scientific">Urocitellus parryii</name>
    <name type="common">Arctic ground squirrel</name>
    <name type="synonym">Spermophilus parryii</name>
    <dbReference type="NCBI Taxonomy" id="9999"/>
    <lineage>
        <taxon>Eukaryota</taxon>
        <taxon>Metazoa</taxon>
        <taxon>Chordata</taxon>
        <taxon>Craniata</taxon>
        <taxon>Vertebrata</taxon>
        <taxon>Euteleostomi</taxon>
        <taxon>Mammalia</taxon>
        <taxon>Eutheria</taxon>
        <taxon>Euarchontoglires</taxon>
        <taxon>Glires</taxon>
        <taxon>Rodentia</taxon>
        <taxon>Sciuromorpha</taxon>
        <taxon>Sciuridae</taxon>
        <taxon>Xerinae</taxon>
        <taxon>Marmotini</taxon>
        <taxon>Urocitellus</taxon>
    </lineage>
</organism>
<dbReference type="GeneTree" id="ENSGT00940000157737"/>
<dbReference type="Ensembl" id="ENSUPAT00010034164.1">
    <property type="protein sequence ID" value="ENSUPAP00010030057.1"/>
    <property type="gene ID" value="ENSUPAG00010023616.1"/>
</dbReference>
<proteinExistence type="predicted"/>
<name>A0A8D2IMT4_UROPR</name>